<dbReference type="Gene3D" id="3.90.70.10">
    <property type="entry name" value="Cysteine proteinases"/>
    <property type="match status" value="1"/>
</dbReference>
<evidence type="ECO:0000259" key="4">
    <source>
        <dbReference type="PROSITE" id="PS50203"/>
    </source>
</evidence>
<dbReference type="OrthoDB" id="268518at2759"/>
<dbReference type="AlphaFoldDB" id="C5LIR9"/>
<evidence type="ECO:0000256" key="3">
    <source>
        <dbReference type="PROSITE-ProRule" id="PRU00239"/>
    </source>
</evidence>
<dbReference type="GO" id="GO:0005737">
    <property type="term" value="C:cytoplasm"/>
    <property type="evidence" value="ECO:0007669"/>
    <property type="project" value="TreeGrafter"/>
</dbReference>
<dbReference type="PROSITE" id="PS00139">
    <property type="entry name" value="THIOL_PROTEASE_CYS"/>
    <property type="match status" value="1"/>
</dbReference>
<comment type="similarity">
    <text evidence="1">Belongs to the peptidase C2 family.</text>
</comment>
<dbReference type="InterPro" id="IPR038765">
    <property type="entry name" value="Papain-like_cys_pep_sf"/>
</dbReference>
<name>C5LIR9_PERM5</name>
<dbReference type="GO" id="GO:0006508">
    <property type="term" value="P:proteolysis"/>
    <property type="evidence" value="ECO:0007669"/>
    <property type="project" value="UniProtKB-KW"/>
</dbReference>
<feature type="active site" evidence="2 3">
    <location>
        <position position="305"/>
    </location>
</feature>
<dbReference type="Pfam" id="PF00648">
    <property type="entry name" value="Peptidase_C2"/>
    <property type="match status" value="1"/>
</dbReference>
<dbReference type="SUPFAM" id="SSF54001">
    <property type="entry name" value="Cysteine proteinases"/>
    <property type="match status" value="1"/>
</dbReference>
<dbReference type="SMART" id="SM00230">
    <property type="entry name" value="CysPc"/>
    <property type="match status" value="1"/>
</dbReference>
<gene>
    <name evidence="5" type="ORF">Pmar_PMAR014691</name>
</gene>
<dbReference type="GO" id="GO:0004198">
    <property type="term" value="F:calcium-dependent cysteine-type endopeptidase activity"/>
    <property type="evidence" value="ECO:0007669"/>
    <property type="project" value="InterPro"/>
</dbReference>
<reference evidence="5 6" key="1">
    <citation type="submission" date="2008-07" db="EMBL/GenBank/DDBJ databases">
        <authorList>
            <person name="El-Sayed N."/>
            <person name="Caler E."/>
            <person name="Inman J."/>
            <person name="Amedeo P."/>
            <person name="Hass B."/>
            <person name="Wortman J."/>
        </authorList>
    </citation>
    <scope>NUCLEOTIDE SEQUENCE [LARGE SCALE GENOMIC DNA]</scope>
    <source>
        <strain evidence="6">ATCC 50983 / TXsc</strain>
    </source>
</reference>
<dbReference type="CDD" id="cd00044">
    <property type="entry name" value="CysPc"/>
    <property type="match status" value="1"/>
</dbReference>
<evidence type="ECO:0000313" key="6">
    <source>
        <dbReference type="Proteomes" id="UP000007800"/>
    </source>
</evidence>
<proteinExistence type="inferred from homology"/>
<dbReference type="InterPro" id="IPR022684">
    <property type="entry name" value="Calpain_cysteine_protease"/>
</dbReference>
<dbReference type="PROSITE" id="PS50203">
    <property type="entry name" value="CALPAIN_CAT"/>
    <property type="match status" value="1"/>
</dbReference>
<dbReference type="Proteomes" id="UP000007800">
    <property type="component" value="Unassembled WGS sequence"/>
</dbReference>
<keyword evidence="6" id="KW-1185">Reference proteome</keyword>
<accession>C5LIR9</accession>
<dbReference type="EMBL" id="GG682243">
    <property type="protein sequence ID" value="EER03472.1"/>
    <property type="molecule type" value="Genomic_DNA"/>
</dbReference>
<dbReference type="InterPro" id="IPR000169">
    <property type="entry name" value="Pept_cys_AS"/>
</dbReference>
<feature type="domain" description="Calpain catalytic" evidence="4">
    <location>
        <begin position="44"/>
        <end position="365"/>
    </location>
</feature>
<dbReference type="PRINTS" id="PR00704">
    <property type="entry name" value="CALPAIN"/>
</dbReference>
<evidence type="ECO:0000256" key="1">
    <source>
        <dbReference type="ARBA" id="ARBA00007623"/>
    </source>
</evidence>
<dbReference type="PANTHER" id="PTHR10183:SF382">
    <property type="entry name" value="CALPAIN-15"/>
    <property type="match status" value="1"/>
</dbReference>
<organism evidence="6">
    <name type="scientific">Perkinsus marinus (strain ATCC 50983 / TXsc)</name>
    <dbReference type="NCBI Taxonomy" id="423536"/>
    <lineage>
        <taxon>Eukaryota</taxon>
        <taxon>Sar</taxon>
        <taxon>Alveolata</taxon>
        <taxon>Perkinsozoa</taxon>
        <taxon>Perkinsea</taxon>
        <taxon>Perkinsida</taxon>
        <taxon>Perkinsidae</taxon>
        <taxon>Perkinsus</taxon>
    </lineage>
</organism>
<dbReference type="PANTHER" id="PTHR10183">
    <property type="entry name" value="CALPAIN"/>
    <property type="match status" value="1"/>
</dbReference>
<dbReference type="InParanoid" id="C5LIR9"/>
<sequence length="657" mass="72635">MVFEVTGDGQDGTKRSILSAEDAATAARSRLSFITEMCLKLNQPFVDDAFPPGPLSLFKDPPHSHPPTTVSNIHNRWDKVAALPWLRPGPGYTLFDPTTGPVPEDVLQGALGDCWMLSALAALCQQRPELVKDLFPYQDTTERSTVGVYLVRLCDSNGAWRLVVVDDHFLSTTPGHRVFAGRSSRVLWVSLLEKAYAKLSGSYEAIEAGTASEGLTMLTGWPCTVYRLQADQQGSTNGGIIQEDDDVLWGSLVSHDGVHIMCASCGFVDGVSKEEYEAMGLFSEHCYSILNVVALDGLRLLKLRNPWGSRVWGGPYGPTSPEWTPELQRGLHSLTHGPLAGRGTFWISLTDFRRYFSSVTVCLYEKSWSEARTPTMLMPRVFSHPAVPAVEISSFANSQTNLAVFQSSDRSSNNSAFPNDVGIVLFRRRPAPNSNVLEYVASLPRSTRTTVQLDTWLYSHTQGETNDVETRFLVVVLTFNHRGIGATTHERQGFTLGVFSAKPVIVRELWAGFALERTALASHIAATGHCEANNGFYLYTTYDAGYSIYVVNMSNRAVYFESTVSNAVNLSSSRGWAPEGDGSNVRVTTHDLILPGQAMIVLVVSDWGGGFRYVRNYRYTFMQRWSLAQSFHTPPIEEESIHQPFACAPSQPLIRHP</sequence>
<protein>
    <recommendedName>
        <fullName evidence="4">Calpain catalytic domain-containing protein</fullName>
    </recommendedName>
</protein>
<keyword evidence="3" id="KW-0645">Protease</keyword>
<evidence type="ECO:0000256" key="2">
    <source>
        <dbReference type="PIRSR" id="PIRSR622684-1"/>
    </source>
</evidence>
<dbReference type="RefSeq" id="XP_002771656.1">
    <property type="nucleotide sequence ID" value="XM_002771610.1"/>
</dbReference>
<feature type="active site" evidence="2 3">
    <location>
        <position position="285"/>
    </location>
</feature>
<dbReference type="InterPro" id="IPR001300">
    <property type="entry name" value="Peptidase_C2_calpain_cat"/>
</dbReference>
<keyword evidence="3" id="KW-0788">Thiol protease</keyword>
<feature type="active site" evidence="2 3">
    <location>
        <position position="114"/>
    </location>
</feature>
<evidence type="ECO:0000313" key="5">
    <source>
        <dbReference type="EMBL" id="EER03472.1"/>
    </source>
</evidence>
<keyword evidence="3" id="KW-0378">Hydrolase</keyword>
<dbReference type="GeneID" id="9047633"/>